<accession>A0A1I9YU81</accession>
<protein>
    <submittedName>
        <fullName evidence="1">Uncharacterized protein</fullName>
    </submittedName>
</protein>
<organism evidence="1">
    <name type="scientific">Paraburkholderia sprentiae WSM5005</name>
    <dbReference type="NCBI Taxonomy" id="754502"/>
    <lineage>
        <taxon>Bacteria</taxon>
        <taxon>Pseudomonadati</taxon>
        <taxon>Pseudomonadota</taxon>
        <taxon>Betaproteobacteria</taxon>
        <taxon>Burkholderiales</taxon>
        <taxon>Burkholderiaceae</taxon>
        <taxon>Paraburkholderia</taxon>
    </lineage>
</organism>
<name>A0A1I9YU81_9BURK</name>
<sequence>MQDRAQGLTTRFARCALTHRSLVGKTGRPVAFTFFAPIASVSGATRNVAARRNYSITGLLEESGLPLVLRWRQRGSGAPRPTATHESAHVSYEVGARIASHQHESI</sequence>
<dbReference type="AlphaFoldDB" id="A0A1I9YU81"/>
<gene>
    <name evidence="1" type="ORF">BJG93_33230</name>
</gene>
<dbReference type="EMBL" id="CP017565">
    <property type="protein sequence ID" value="APA90449.1"/>
    <property type="molecule type" value="Genomic_DNA"/>
</dbReference>
<evidence type="ECO:0000313" key="1">
    <source>
        <dbReference type="EMBL" id="APA90449.1"/>
    </source>
</evidence>
<proteinExistence type="predicted"/>
<keyword evidence="1" id="KW-0614">Plasmid</keyword>
<geneLocation type="plasmid" evidence="1">
    <name>pl2WSM5005</name>
</geneLocation>
<reference evidence="1" key="1">
    <citation type="submission" date="2016-09" db="EMBL/GenBank/DDBJ databases">
        <title>The Complete Genome of Burkholderia sprentiae wsm5005.</title>
        <authorList>
            <person name="De Meyer S."/>
            <person name="Wang P."/>
            <person name="Terpolilli J."/>
        </authorList>
    </citation>
    <scope>NUCLEOTIDE SEQUENCE [LARGE SCALE GENOMIC DNA]</scope>
    <source>
        <strain evidence="1">WSM5005</strain>
        <plasmid evidence="1">pl2WSM5005</plasmid>
    </source>
</reference>